<evidence type="ECO:0000259" key="3">
    <source>
        <dbReference type="PROSITE" id="PS51203"/>
    </source>
</evidence>
<evidence type="ECO:0000313" key="4">
    <source>
        <dbReference type="EMBL" id="KAJ3426836.1"/>
    </source>
</evidence>
<dbReference type="PROSITE" id="PS51048">
    <property type="entry name" value="SGS"/>
    <property type="match status" value="1"/>
</dbReference>
<dbReference type="GO" id="GO:0005634">
    <property type="term" value="C:nucleus"/>
    <property type="evidence" value="ECO:0007669"/>
    <property type="project" value="TreeGrafter"/>
</dbReference>
<dbReference type="InterPro" id="IPR008978">
    <property type="entry name" value="HSP20-like_chaperone"/>
</dbReference>
<proteinExistence type="predicted"/>
<dbReference type="Proteomes" id="UP001150062">
    <property type="component" value="Unassembled WGS sequence"/>
</dbReference>
<dbReference type="Pfam" id="PF04969">
    <property type="entry name" value="CS"/>
    <property type="match status" value="1"/>
</dbReference>
<accession>A0AAV7YE36</accession>
<dbReference type="Proteomes" id="UP001146793">
    <property type="component" value="Unassembled WGS sequence"/>
</dbReference>
<dbReference type="PANTHER" id="PTHR13164">
    <property type="entry name" value="CALICYLIN BINDING PROTEIN"/>
    <property type="match status" value="1"/>
</dbReference>
<keyword evidence="7" id="KW-1185">Reference proteome</keyword>
<dbReference type="Gene3D" id="2.60.40.790">
    <property type="match status" value="1"/>
</dbReference>
<evidence type="ECO:0000313" key="6">
    <source>
        <dbReference type="Proteomes" id="UP001146793"/>
    </source>
</evidence>
<dbReference type="PANTHER" id="PTHR13164:SF3">
    <property type="entry name" value="CALCYCLIN-BINDING PROTEIN"/>
    <property type="match status" value="1"/>
</dbReference>
<comment type="caution">
    <text evidence="4">The sequence shown here is derived from an EMBL/GenBank/DDBJ whole genome shotgun (WGS) entry which is preliminary data.</text>
</comment>
<dbReference type="InterPro" id="IPR037893">
    <property type="entry name" value="CS_CacyBP"/>
</dbReference>
<organism evidence="4 6">
    <name type="scientific">Anaeramoeba flamelloides</name>
    <dbReference type="NCBI Taxonomy" id="1746091"/>
    <lineage>
        <taxon>Eukaryota</taxon>
        <taxon>Metamonada</taxon>
        <taxon>Anaeramoebidae</taxon>
        <taxon>Anaeramoeba</taxon>
    </lineage>
</organism>
<dbReference type="EMBL" id="JANTQA010000063">
    <property type="protein sequence ID" value="KAJ3426836.1"/>
    <property type="molecule type" value="Genomic_DNA"/>
</dbReference>
<dbReference type="CDD" id="cd06468">
    <property type="entry name" value="p23_CacyBP"/>
    <property type="match status" value="1"/>
</dbReference>
<reference evidence="5" key="1">
    <citation type="submission" date="2022-08" db="EMBL/GenBank/DDBJ databases">
        <title>Novel sulfate-reducing endosymbionts in the free-living metamonad Anaeramoeba.</title>
        <authorList>
            <person name="Jerlstrom-Hultqvist J."/>
            <person name="Cepicka I."/>
            <person name="Gallot-Lavallee L."/>
            <person name="Salas-Leiva D."/>
            <person name="Curtis B.A."/>
            <person name="Zahonova K."/>
            <person name="Pipaliya S."/>
            <person name="Dacks J."/>
            <person name="Roger A.J."/>
        </authorList>
    </citation>
    <scope>NUCLEOTIDE SEQUENCE</scope>
    <source>
        <strain evidence="5">Schooner1</strain>
    </source>
</reference>
<dbReference type="GO" id="GO:0015631">
    <property type="term" value="F:tubulin binding"/>
    <property type="evidence" value="ECO:0007669"/>
    <property type="project" value="InterPro"/>
</dbReference>
<evidence type="ECO:0000256" key="1">
    <source>
        <dbReference type="SAM" id="Coils"/>
    </source>
</evidence>
<dbReference type="AlphaFoldDB" id="A0AAV7YE36"/>
<protein>
    <submittedName>
        <fullName evidence="4">Calcyclin-binding protein</fullName>
    </submittedName>
</protein>
<dbReference type="PROSITE" id="PS51203">
    <property type="entry name" value="CS"/>
    <property type="match status" value="1"/>
</dbReference>
<reference evidence="4" key="2">
    <citation type="submission" date="2022-08" db="EMBL/GenBank/DDBJ databases">
        <title>Novel sulphate-reducing endosymbionts in the free-living metamonad Anaeramoeba.</title>
        <authorList>
            <person name="Jerlstrom-Hultqvist J."/>
            <person name="Cepicka I."/>
            <person name="Gallot-Lavallee L."/>
            <person name="Salas-Leiva D."/>
            <person name="Curtis B.A."/>
            <person name="Zahonova K."/>
            <person name="Pipaliya S."/>
            <person name="Dacks J."/>
            <person name="Roger A.J."/>
        </authorList>
    </citation>
    <scope>NUCLEOTIDE SEQUENCE</scope>
    <source>
        <strain evidence="4">Busselton2</strain>
    </source>
</reference>
<name>A0AAV7YE36_9EUKA</name>
<evidence type="ECO:0000313" key="7">
    <source>
        <dbReference type="Proteomes" id="UP001150062"/>
    </source>
</evidence>
<dbReference type="EMBL" id="JAOAOG010000172">
    <property type="protein sequence ID" value="KAJ6243279.1"/>
    <property type="molecule type" value="Genomic_DNA"/>
</dbReference>
<evidence type="ECO:0000259" key="2">
    <source>
        <dbReference type="PROSITE" id="PS51048"/>
    </source>
</evidence>
<dbReference type="InterPro" id="IPR007052">
    <property type="entry name" value="CS_dom"/>
</dbReference>
<dbReference type="GO" id="GO:0044548">
    <property type="term" value="F:S100 protein binding"/>
    <property type="evidence" value="ECO:0007669"/>
    <property type="project" value="InterPro"/>
</dbReference>
<dbReference type="InterPro" id="IPR007699">
    <property type="entry name" value="SGS_dom"/>
</dbReference>
<dbReference type="InterPro" id="IPR052289">
    <property type="entry name" value="Calcyclin-binding_UBL-bridge"/>
</dbReference>
<feature type="domain" description="SGS" evidence="2">
    <location>
        <begin position="149"/>
        <end position="223"/>
    </location>
</feature>
<dbReference type="SUPFAM" id="SSF49764">
    <property type="entry name" value="HSP20-like chaperones"/>
    <property type="match status" value="1"/>
</dbReference>
<evidence type="ECO:0000313" key="5">
    <source>
        <dbReference type="EMBL" id="KAJ6243279.1"/>
    </source>
</evidence>
<keyword evidence="1" id="KW-0175">Coiled coil</keyword>
<dbReference type="GO" id="GO:0031625">
    <property type="term" value="F:ubiquitin protein ligase binding"/>
    <property type="evidence" value="ECO:0007669"/>
    <property type="project" value="InterPro"/>
</dbReference>
<feature type="coiled-coil region" evidence="1">
    <location>
        <begin position="2"/>
        <end position="52"/>
    </location>
</feature>
<feature type="domain" description="CS" evidence="3">
    <location>
        <begin position="71"/>
        <end position="164"/>
    </location>
</feature>
<gene>
    <name evidence="4" type="ORF">M0812_26406</name>
    <name evidence="5" type="ORF">M0813_22420</name>
</gene>
<sequence length="223" mass="26119">MSEEITKDLEELEKLLEISQRENVKKIILGGIELTKKKMTEENKTIEEEKKKETKPIETIELEKKPKLRFVNITSYSYTQDTSAVTIYVKLPGIGKLNKKNITSEFKSNRVLLLIVDFNGKNHKLSLPNLSKPIDGNASSIKIKRNRIELILKKTSKEHWQQLRYKKNPYKNLGDEKEKDEDPQAGMMNLMKKMYQEGDDQTKRMIAESWTKSREEKMKEELD</sequence>